<comment type="caution">
    <text evidence="1">The sequence shown here is derived from an EMBL/GenBank/DDBJ whole genome shotgun (WGS) entry which is preliminary data.</text>
</comment>
<protein>
    <recommendedName>
        <fullName evidence="3">Sulfatase N-terminal domain-containing protein</fullName>
    </recommendedName>
</protein>
<evidence type="ECO:0008006" key="3">
    <source>
        <dbReference type="Google" id="ProtNLM"/>
    </source>
</evidence>
<organism evidence="1 2">
    <name type="scientific">Flavihumibacter petaseus NBRC 106054</name>
    <dbReference type="NCBI Taxonomy" id="1220578"/>
    <lineage>
        <taxon>Bacteria</taxon>
        <taxon>Pseudomonadati</taxon>
        <taxon>Bacteroidota</taxon>
        <taxon>Chitinophagia</taxon>
        <taxon>Chitinophagales</taxon>
        <taxon>Chitinophagaceae</taxon>
        <taxon>Flavihumibacter</taxon>
    </lineage>
</organism>
<dbReference type="SUPFAM" id="SSF53649">
    <property type="entry name" value="Alkaline phosphatase-like"/>
    <property type="match status" value="1"/>
</dbReference>
<reference evidence="1 2" key="1">
    <citation type="submission" date="2015-04" db="EMBL/GenBank/DDBJ databases">
        <title>Whole genome shotgun sequence of Flavihumibacter petaseus NBRC 106054.</title>
        <authorList>
            <person name="Miyazawa S."/>
            <person name="Hosoyama A."/>
            <person name="Hashimoto M."/>
            <person name="Noguchi M."/>
            <person name="Tsuchikane K."/>
            <person name="Ohji S."/>
            <person name="Yamazoe A."/>
            <person name="Ichikawa N."/>
            <person name="Kimura A."/>
            <person name="Fujita N."/>
        </authorList>
    </citation>
    <scope>NUCLEOTIDE SEQUENCE [LARGE SCALE GENOMIC DNA]</scope>
    <source>
        <strain evidence="1 2">NBRC 106054</strain>
    </source>
</reference>
<evidence type="ECO:0000313" key="1">
    <source>
        <dbReference type="EMBL" id="GAO43417.1"/>
    </source>
</evidence>
<dbReference type="Gene3D" id="3.40.720.10">
    <property type="entry name" value="Alkaline Phosphatase, subunit A"/>
    <property type="match status" value="1"/>
</dbReference>
<dbReference type="EMBL" id="BBWV01000002">
    <property type="protein sequence ID" value="GAO43417.1"/>
    <property type="molecule type" value="Genomic_DNA"/>
</dbReference>
<sequence length="367" mass="41639">MIFSGLQLIQLFGQILGKNNSGTVGLQSHSRKPESGSVVEKRPDIYLIIVDELAGSSSLQRYYGIDNSSLDSGLAEKGFQVLPHSRSNYYWTHFSVASLLNMDLLEVPGRKALVYDDYLSAMRLMQNNRLMNYLGNNDYSFYAYSSFMEKGLRPAVRTSFQPRLLTALKENTLPGKILKDIGFHFWESDPVKTLYSQQQQLEAYHTWVKEETLRSAGGTHKKPFMVYSHLFIAHEPFLHDSLGALRLPELQLRDTTRAQKVAAYGSNLQYVNRELSSFADSLLQRTNGAAIIIIAGDHGFRPEFDQGYGMQYFDNFCAVYLPDPIRRPLPDSTTLVNLFPSIFNTSLGQKLPLMPDSTIFLYDKVEK</sequence>
<name>A0A0E9N097_9BACT</name>
<dbReference type="STRING" id="1220578.FPE01S_02_05220"/>
<proteinExistence type="predicted"/>
<dbReference type="Proteomes" id="UP000033121">
    <property type="component" value="Unassembled WGS sequence"/>
</dbReference>
<evidence type="ECO:0000313" key="2">
    <source>
        <dbReference type="Proteomes" id="UP000033121"/>
    </source>
</evidence>
<dbReference type="InterPro" id="IPR017850">
    <property type="entry name" value="Alkaline_phosphatase_core_sf"/>
</dbReference>
<dbReference type="AlphaFoldDB" id="A0A0E9N097"/>
<keyword evidence="2" id="KW-1185">Reference proteome</keyword>
<gene>
    <name evidence="1" type="ORF">FPE01S_02_05220</name>
</gene>
<accession>A0A0E9N097</accession>